<reference evidence="1 2" key="1">
    <citation type="submission" date="2015-04" db="EMBL/GenBank/DDBJ databases">
        <authorList>
            <person name="Syromyatnikov M.Y."/>
            <person name="Popov V.N."/>
        </authorList>
    </citation>
    <scope>NUCLEOTIDE SEQUENCE [LARGE SCALE GENOMIC DNA]</scope>
</reference>
<evidence type="ECO:0000313" key="2">
    <source>
        <dbReference type="Proteomes" id="UP000183832"/>
    </source>
</evidence>
<keyword evidence="2" id="KW-1185">Reference proteome</keyword>
<proteinExistence type="predicted"/>
<organism evidence="1 2">
    <name type="scientific">Clunio marinus</name>
    <dbReference type="NCBI Taxonomy" id="568069"/>
    <lineage>
        <taxon>Eukaryota</taxon>
        <taxon>Metazoa</taxon>
        <taxon>Ecdysozoa</taxon>
        <taxon>Arthropoda</taxon>
        <taxon>Hexapoda</taxon>
        <taxon>Insecta</taxon>
        <taxon>Pterygota</taxon>
        <taxon>Neoptera</taxon>
        <taxon>Endopterygota</taxon>
        <taxon>Diptera</taxon>
        <taxon>Nematocera</taxon>
        <taxon>Chironomoidea</taxon>
        <taxon>Chironomidae</taxon>
        <taxon>Clunio</taxon>
    </lineage>
</organism>
<dbReference type="AlphaFoldDB" id="A0A1J1HPM9"/>
<sequence length="245" mass="28904">MHDISPNDYHKDYIQQPNFGICLCTNDQENHKFYLTIFCTYKPIRQTFNWDKKMNHQQHCVYYAKVYVNRLLISRFFSTSRNKNSLTKALPIAQIIQDVVYQQIVCTDSWTPLFLPKPPQRFKRKQAKTIKKRLNRSFILMFKERIAYQASSNIKEMRFLKSAICKNVIREIIFLVYFFYCCRLESNNIASKAFALAINSHRKYTQSECPECLTMVIKTFNFPTQSASTSFPNTSPPDHLKCPSV</sequence>
<gene>
    <name evidence="1" type="ORF">CLUMA_CG003646</name>
</gene>
<dbReference type="EMBL" id="CVRI01000015">
    <property type="protein sequence ID" value="CRK89915.1"/>
    <property type="molecule type" value="Genomic_DNA"/>
</dbReference>
<evidence type="ECO:0000313" key="1">
    <source>
        <dbReference type="EMBL" id="CRK89915.1"/>
    </source>
</evidence>
<dbReference type="Proteomes" id="UP000183832">
    <property type="component" value="Unassembled WGS sequence"/>
</dbReference>
<name>A0A1J1HPM9_9DIPT</name>
<protein>
    <submittedName>
        <fullName evidence="1">CLUMA_CG003646, isoform A</fullName>
    </submittedName>
</protein>
<accession>A0A1J1HPM9</accession>